<keyword evidence="2" id="KW-0479">Metal-binding</keyword>
<feature type="domain" description="Zn(2)-C6 fungal-type" evidence="8">
    <location>
        <begin position="73"/>
        <end position="105"/>
    </location>
</feature>
<comment type="subcellular location">
    <subcellularLocation>
        <location evidence="1">Nucleus</location>
    </subcellularLocation>
</comment>
<gene>
    <name evidence="9" type="ORF">PGQ11_003472</name>
</gene>
<keyword evidence="3" id="KW-0805">Transcription regulation</keyword>
<evidence type="ECO:0000256" key="1">
    <source>
        <dbReference type="ARBA" id="ARBA00004123"/>
    </source>
</evidence>
<proteinExistence type="predicted"/>
<keyword evidence="6" id="KW-0539">Nucleus</keyword>
<sequence length="675" mass="75254">MSKRSWEQANQESSGMEADGLDHSPGSLFGAAQQSPPPRNDHEYATTTRPTERNSTSDGGTNHIPMISRKIKACASCRKHKIKCVMDQNQKRCRRCIEKNLGCVLNKSLQTLISERSQTNEAMVQDLEMLHSGLQRVLKTMNLSSLGPLHSTRQMIKTPAAEEPHEIGPSCDNSPRLSPADINDLPKVPIQSVYHLTKLSALRSPDDADASHMNQQDLVIDDFISKGQLSLGDAERLFNLYMSHLDHFMYGIGGRHKTLDGLRRSSRILAACIFTVAALHDPQSNVIYGVCSKEFRRLVASSMFQRQIDRDYLRALSIGAYWLSDISWILSGHAIRRASEFNISGLYRRVVSEGNSDALDYIRIWYILYISDQHLSTLFGRSPVIRDDYTVQGWEEFIECSATNEEDNRLASQVSLLNILHSIRELFGPDNGEPISKVYVMQISSFSRQLDQWLARWSSAIIQHHERIGGFPRKGVHLHYHYAKLILYSHVFRGIHDSSIPAHFLDSAASAVAAATNTVNVLISDPEMQPALVGLPSYMHSMTGYACMFLAKLATVHGDQLIEKPLVIDLTSRLAALYRSTPVGKFHLMNLMADGLDKVIVALQNSITTNDQADHGPLDANTHLFPPTAAGDSMFSDMDPSFVMDYNVTMGASHLMYLGGGPSVFDTTDLSPTFF</sequence>
<evidence type="ECO:0000256" key="3">
    <source>
        <dbReference type="ARBA" id="ARBA00023015"/>
    </source>
</evidence>
<dbReference type="EMBL" id="JAPCWZ010000003">
    <property type="protein sequence ID" value="KAK8872958.1"/>
    <property type="molecule type" value="Genomic_DNA"/>
</dbReference>
<dbReference type="PANTHER" id="PTHR31845:SF17">
    <property type="entry name" value="ZN(II)2CYS6 TRANSCRIPTION FACTOR (EUROFUNG)"/>
    <property type="match status" value="1"/>
</dbReference>
<dbReference type="Proteomes" id="UP001390339">
    <property type="component" value="Unassembled WGS sequence"/>
</dbReference>
<reference evidence="9 10" key="1">
    <citation type="journal article" date="2024" name="IMA Fungus">
        <title>Apiospora arundinis, a panoply of carbohydrate-active enzymes and secondary metabolites.</title>
        <authorList>
            <person name="Sorensen T."/>
            <person name="Petersen C."/>
            <person name="Muurmann A.T."/>
            <person name="Christiansen J.V."/>
            <person name="Brundto M.L."/>
            <person name="Overgaard C.K."/>
            <person name="Boysen A.T."/>
            <person name="Wollenberg R.D."/>
            <person name="Larsen T.O."/>
            <person name="Sorensen J.L."/>
            <person name="Nielsen K.L."/>
            <person name="Sondergaard T.E."/>
        </authorList>
    </citation>
    <scope>NUCLEOTIDE SEQUENCE [LARGE SCALE GENOMIC DNA]</scope>
    <source>
        <strain evidence="9 10">AAU 773</strain>
    </source>
</reference>
<dbReference type="PANTHER" id="PTHR31845">
    <property type="entry name" value="FINGER DOMAIN PROTEIN, PUTATIVE-RELATED"/>
    <property type="match status" value="1"/>
</dbReference>
<keyword evidence="9" id="KW-0645">Protease</keyword>
<dbReference type="SUPFAM" id="SSF57701">
    <property type="entry name" value="Zn2/Cys6 DNA-binding domain"/>
    <property type="match status" value="1"/>
</dbReference>
<organism evidence="9 10">
    <name type="scientific">Apiospora arundinis</name>
    <dbReference type="NCBI Taxonomy" id="335852"/>
    <lineage>
        <taxon>Eukaryota</taxon>
        <taxon>Fungi</taxon>
        <taxon>Dikarya</taxon>
        <taxon>Ascomycota</taxon>
        <taxon>Pezizomycotina</taxon>
        <taxon>Sordariomycetes</taxon>
        <taxon>Xylariomycetidae</taxon>
        <taxon>Amphisphaeriales</taxon>
        <taxon>Apiosporaceae</taxon>
        <taxon>Apiospora</taxon>
    </lineage>
</organism>
<evidence type="ECO:0000313" key="10">
    <source>
        <dbReference type="Proteomes" id="UP001390339"/>
    </source>
</evidence>
<protein>
    <submittedName>
        <fullName evidence="9">Transcriptional activator of proteases prtT</fullName>
    </submittedName>
</protein>
<dbReference type="Gene3D" id="4.10.240.10">
    <property type="entry name" value="Zn(2)-C6 fungal-type DNA-binding domain"/>
    <property type="match status" value="1"/>
</dbReference>
<name>A0ABR2J598_9PEZI</name>
<keyword evidence="10" id="KW-1185">Reference proteome</keyword>
<dbReference type="PROSITE" id="PS00463">
    <property type="entry name" value="ZN2_CY6_FUNGAL_1"/>
    <property type="match status" value="1"/>
</dbReference>
<dbReference type="InterPro" id="IPR007219">
    <property type="entry name" value="XnlR_reg_dom"/>
</dbReference>
<keyword evidence="9" id="KW-0378">Hydrolase</keyword>
<dbReference type="GO" id="GO:0008233">
    <property type="term" value="F:peptidase activity"/>
    <property type="evidence" value="ECO:0007669"/>
    <property type="project" value="UniProtKB-KW"/>
</dbReference>
<dbReference type="PROSITE" id="PS50048">
    <property type="entry name" value="ZN2_CY6_FUNGAL_2"/>
    <property type="match status" value="1"/>
</dbReference>
<keyword evidence="4" id="KW-0238">DNA-binding</keyword>
<comment type="caution">
    <text evidence="9">The sequence shown here is derived from an EMBL/GenBank/DDBJ whole genome shotgun (WGS) entry which is preliminary data.</text>
</comment>
<dbReference type="CDD" id="cd12148">
    <property type="entry name" value="fungal_TF_MHR"/>
    <property type="match status" value="1"/>
</dbReference>
<feature type="compositionally biased region" description="Polar residues" evidence="7">
    <location>
        <begin position="45"/>
        <end position="60"/>
    </location>
</feature>
<dbReference type="CDD" id="cd00067">
    <property type="entry name" value="GAL4"/>
    <property type="match status" value="1"/>
</dbReference>
<feature type="region of interest" description="Disordered" evidence="7">
    <location>
        <begin position="1"/>
        <end position="64"/>
    </location>
</feature>
<evidence type="ECO:0000256" key="4">
    <source>
        <dbReference type="ARBA" id="ARBA00023125"/>
    </source>
</evidence>
<dbReference type="SMART" id="SM00906">
    <property type="entry name" value="Fungal_trans"/>
    <property type="match status" value="1"/>
</dbReference>
<evidence type="ECO:0000256" key="6">
    <source>
        <dbReference type="ARBA" id="ARBA00023242"/>
    </source>
</evidence>
<evidence type="ECO:0000313" key="9">
    <source>
        <dbReference type="EMBL" id="KAK8872958.1"/>
    </source>
</evidence>
<dbReference type="InterPro" id="IPR001138">
    <property type="entry name" value="Zn2Cys6_DnaBD"/>
</dbReference>
<keyword evidence="5" id="KW-0804">Transcription</keyword>
<dbReference type="InterPro" id="IPR036864">
    <property type="entry name" value="Zn2-C6_fun-type_DNA-bd_sf"/>
</dbReference>
<evidence type="ECO:0000256" key="2">
    <source>
        <dbReference type="ARBA" id="ARBA00022723"/>
    </source>
</evidence>
<dbReference type="GO" id="GO:0006508">
    <property type="term" value="P:proteolysis"/>
    <property type="evidence" value="ECO:0007669"/>
    <property type="project" value="UniProtKB-KW"/>
</dbReference>
<evidence type="ECO:0000256" key="5">
    <source>
        <dbReference type="ARBA" id="ARBA00023163"/>
    </source>
</evidence>
<evidence type="ECO:0000256" key="7">
    <source>
        <dbReference type="SAM" id="MobiDB-lite"/>
    </source>
</evidence>
<evidence type="ECO:0000259" key="8">
    <source>
        <dbReference type="PROSITE" id="PS50048"/>
    </source>
</evidence>
<accession>A0ABR2J598</accession>
<dbReference type="SMART" id="SM00066">
    <property type="entry name" value="GAL4"/>
    <property type="match status" value="1"/>
</dbReference>
<dbReference type="Pfam" id="PF00172">
    <property type="entry name" value="Zn_clus"/>
    <property type="match status" value="1"/>
</dbReference>
<dbReference type="InterPro" id="IPR051089">
    <property type="entry name" value="prtT"/>
</dbReference>